<reference evidence="3 4" key="1">
    <citation type="journal article" date="2023" name="Microorganisms">
        <title>Thiorhodovibrio frisius and Trv. litoralis spp. nov., Two Novel Members from a Clade of Fastidious Purple Sulfur Bacteria That Exhibit Unique Red-Shifted Light-Harvesting Capabilities.</title>
        <authorList>
            <person name="Methner A."/>
            <person name="Kuzyk S.B."/>
            <person name="Petersen J."/>
            <person name="Bauer S."/>
            <person name="Brinkmann H."/>
            <person name="Sichau K."/>
            <person name="Wanner G."/>
            <person name="Wolf J."/>
            <person name="Neumann-Schaal M."/>
            <person name="Henke P."/>
            <person name="Tank M."/>
            <person name="Sproer C."/>
            <person name="Bunk B."/>
            <person name="Overmann J."/>
        </authorList>
    </citation>
    <scope>NUCLEOTIDE SEQUENCE [LARGE SCALE GENOMIC DNA]</scope>
    <source>
        <strain evidence="3 4">DSM 6702</strain>
    </source>
</reference>
<keyword evidence="3" id="KW-0031">Aminopeptidase</keyword>
<dbReference type="GO" id="GO:0016285">
    <property type="term" value="F:alanyl aminopeptidase activity"/>
    <property type="evidence" value="ECO:0007669"/>
    <property type="project" value="UniProtKB-EC"/>
</dbReference>
<evidence type="ECO:0000313" key="3">
    <source>
        <dbReference type="EMBL" id="WPL17607.1"/>
    </source>
</evidence>
<dbReference type="InterPro" id="IPR050344">
    <property type="entry name" value="Peptidase_M1_aminopeptidases"/>
</dbReference>
<evidence type="ECO:0000259" key="2">
    <source>
        <dbReference type="Pfam" id="PF01433"/>
    </source>
</evidence>
<dbReference type="RefSeq" id="WP_328983415.1">
    <property type="nucleotide sequence ID" value="NZ_CP121472.1"/>
</dbReference>
<dbReference type="InterPro" id="IPR027268">
    <property type="entry name" value="Peptidase_M4/M1_CTD_sf"/>
</dbReference>
<protein>
    <submittedName>
        <fullName evidence="3">Aminopeptidase N</fullName>
        <ecNumber evidence="3">3.4.11.2</ecNumber>
    </submittedName>
</protein>
<evidence type="ECO:0000313" key="4">
    <source>
        <dbReference type="Proteomes" id="UP001432180"/>
    </source>
</evidence>
<organism evidence="3 4">
    <name type="scientific">Thiorhodovibrio winogradskyi</name>
    <dbReference type="NCBI Taxonomy" id="77007"/>
    <lineage>
        <taxon>Bacteria</taxon>
        <taxon>Pseudomonadati</taxon>
        <taxon>Pseudomonadota</taxon>
        <taxon>Gammaproteobacteria</taxon>
        <taxon>Chromatiales</taxon>
        <taxon>Chromatiaceae</taxon>
        <taxon>Thiorhodovibrio</taxon>
    </lineage>
</organism>
<dbReference type="SUPFAM" id="SSF55486">
    <property type="entry name" value="Metalloproteases ('zincins'), catalytic domain"/>
    <property type="match status" value="1"/>
</dbReference>
<keyword evidence="3" id="KW-0378">Hydrolase</keyword>
<feature type="domain" description="Peptidase M1 membrane alanine aminopeptidase" evidence="2">
    <location>
        <begin position="332"/>
        <end position="470"/>
    </location>
</feature>
<dbReference type="Gene3D" id="1.10.390.10">
    <property type="entry name" value="Neutral Protease Domain 2"/>
    <property type="match status" value="1"/>
</dbReference>
<dbReference type="PANTHER" id="PTHR11533">
    <property type="entry name" value="PROTEASE M1 ZINC METALLOPROTEASE"/>
    <property type="match status" value="1"/>
</dbReference>
<gene>
    <name evidence="3" type="primary">pepN_1</name>
    <name evidence="3" type="ORF">Thiowin_02632</name>
</gene>
<name>A0ABZ0SBY4_9GAMM</name>
<dbReference type="Proteomes" id="UP001432180">
    <property type="component" value="Chromosome"/>
</dbReference>
<dbReference type="Pfam" id="PF01433">
    <property type="entry name" value="Peptidase_M1"/>
    <property type="match status" value="1"/>
</dbReference>
<accession>A0ABZ0SBY4</accession>
<dbReference type="EMBL" id="CP121472">
    <property type="protein sequence ID" value="WPL17607.1"/>
    <property type="molecule type" value="Genomic_DNA"/>
</dbReference>
<proteinExistence type="predicted"/>
<dbReference type="PANTHER" id="PTHR11533:SF174">
    <property type="entry name" value="PUROMYCIN-SENSITIVE AMINOPEPTIDASE-RELATED"/>
    <property type="match status" value="1"/>
</dbReference>
<feature type="region of interest" description="Disordered" evidence="1">
    <location>
        <begin position="189"/>
        <end position="224"/>
    </location>
</feature>
<evidence type="ECO:0000256" key="1">
    <source>
        <dbReference type="SAM" id="MobiDB-lite"/>
    </source>
</evidence>
<keyword evidence="3" id="KW-0645">Protease</keyword>
<feature type="compositionally biased region" description="Basic and acidic residues" evidence="1">
    <location>
        <begin position="202"/>
        <end position="213"/>
    </location>
</feature>
<keyword evidence="4" id="KW-1185">Reference proteome</keyword>
<sequence length="775" mass="87161">MSPIMLQSHRMTIMSLPRISHLAPLAVLTLLLAAAVHPAPLAQAASQPPLPLVTHRLEVQLDPQESGIVATDQIRLPEPRREIHFSLHRDLRPELIGPGQLRRIATRGHLSDYQARLPAPAEEIKLRYQGRIRHELQEVREGMGRSRQGSLGTIGEDGVFLSGVSGWYPRIAGRMESFRLSVSLPPGWHAISQGEGPDQMEAETHESENKSDNETGDSSARSHWRESQPQDEIYLIAAPFQLYRQEAEGVDLQAWLRDAATADTELAELAERYLAATGDYLQRYSRLIGPYPYAKFALVENFWETGYGMPSFTLLGPRVLRLPFILHSSYPHEILHNWWGNGVFVDWDQGNWSEGLTAYLADHLNQALAGQGSDYRRDQLKAYADYVRTGSDRPLADFRARHSQASQAIGYGKSLMVFHMLRRRLGDEAFILGLRRFYADNLFRHASWADLRHAFEQASGQDLAAFFNAWVRRPGAPRLSLGQVEAQQDPDGGYRITALVHQTQASAVFPLRVPVILHDIQGQPHEHWMDFTTEREQRVRFKLDRAPLRLALDPLFDSFRWLERGETPIRLSSLFGAPAGTLILPAQAPDALREAYRQLAASWQRGQAQWRIIEDAEIAELPPGPVWLIGWENRFLPRFGTGSPDFQLAIDRRQVNVAGTRHANVSPVLTRGFSATDKTTPENGTQPIGWLAADQVAAVAGLARKLPHYGKYGFLLFQGSEPSNLLKAQWSVHASPLIHWFRDPLSDAPSDQAGGERIKDLRPVIRHSLLQSLPN</sequence>
<dbReference type="InterPro" id="IPR014782">
    <property type="entry name" value="Peptidase_M1_dom"/>
</dbReference>
<dbReference type="EC" id="3.4.11.2" evidence="3"/>